<reference evidence="1 2" key="1">
    <citation type="submission" date="2019-09" db="EMBL/GenBank/DDBJ databases">
        <title>Acinetobacter sp. C16S1 isolated from saline soil.</title>
        <authorList>
            <person name="Xu L."/>
            <person name="Sun J.-Q."/>
        </authorList>
    </citation>
    <scope>NUCLEOTIDE SEQUENCE [LARGE SCALE GENOMIC DNA]</scope>
    <source>
        <strain evidence="1 2">C16S1</strain>
    </source>
</reference>
<proteinExistence type="predicted"/>
<gene>
    <name evidence="1" type="ORF">F2A31_10470</name>
</gene>
<dbReference type="RefSeq" id="WP_150026329.1">
    <property type="nucleotide sequence ID" value="NZ_CP043909.1"/>
</dbReference>
<name>A0A5P1UU24_9GAMM</name>
<keyword evidence="2" id="KW-1185">Reference proteome</keyword>
<dbReference type="KEGG" id="asue:F2A31_10470"/>
<organism evidence="1 2">
    <name type="scientific">Acinetobacter suaedae</name>
    <dbReference type="NCBI Taxonomy" id="2609668"/>
    <lineage>
        <taxon>Bacteria</taxon>
        <taxon>Pseudomonadati</taxon>
        <taxon>Pseudomonadota</taxon>
        <taxon>Gammaproteobacteria</taxon>
        <taxon>Moraxellales</taxon>
        <taxon>Moraxellaceae</taxon>
        <taxon>Acinetobacter</taxon>
    </lineage>
</organism>
<evidence type="ECO:0000313" key="2">
    <source>
        <dbReference type="Proteomes" id="UP000325177"/>
    </source>
</evidence>
<protein>
    <submittedName>
        <fullName evidence="1">Uncharacterized protein</fullName>
    </submittedName>
</protein>
<accession>A0A5P1UU24</accession>
<dbReference type="Gene3D" id="3.90.79.10">
    <property type="entry name" value="Nucleoside Triphosphate Pyrophosphohydrolase"/>
    <property type="match status" value="1"/>
</dbReference>
<sequence>MTSIIVNQTNDVGSVHVGLPLLIQLDSKESITVDPNEISAPVWTSIEKLKEEIDLYENWSQILTKDMF</sequence>
<dbReference type="Proteomes" id="UP000325177">
    <property type="component" value="Chromosome"/>
</dbReference>
<dbReference type="AlphaFoldDB" id="A0A5P1UU24"/>
<evidence type="ECO:0000313" key="1">
    <source>
        <dbReference type="EMBL" id="QER40114.1"/>
    </source>
</evidence>
<dbReference type="EMBL" id="CP043909">
    <property type="protein sequence ID" value="QER40114.1"/>
    <property type="molecule type" value="Genomic_DNA"/>
</dbReference>